<feature type="region of interest" description="Disordered" evidence="1">
    <location>
        <begin position="167"/>
        <end position="188"/>
    </location>
</feature>
<feature type="compositionally biased region" description="Pro residues" evidence="1">
    <location>
        <begin position="224"/>
        <end position="236"/>
    </location>
</feature>
<keyword evidence="3" id="KW-1185">Reference proteome</keyword>
<feature type="compositionally biased region" description="Basic residues" evidence="1">
    <location>
        <begin position="175"/>
        <end position="188"/>
    </location>
</feature>
<feature type="compositionally biased region" description="Low complexity" evidence="1">
    <location>
        <begin position="15"/>
        <end position="39"/>
    </location>
</feature>
<proteinExistence type="predicted"/>
<comment type="caution">
    <text evidence="2">The sequence shown here is derived from an EMBL/GenBank/DDBJ whole genome shotgun (WGS) entry which is preliminary data.</text>
</comment>
<organism evidence="2 3">
    <name type="scientific">Mycena belliarum</name>
    <dbReference type="NCBI Taxonomy" id="1033014"/>
    <lineage>
        <taxon>Eukaryota</taxon>
        <taxon>Fungi</taxon>
        <taxon>Dikarya</taxon>
        <taxon>Basidiomycota</taxon>
        <taxon>Agaricomycotina</taxon>
        <taxon>Agaricomycetes</taxon>
        <taxon>Agaricomycetidae</taxon>
        <taxon>Agaricales</taxon>
        <taxon>Marasmiineae</taxon>
        <taxon>Mycenaceae</taxon>
        <taxon>Mycena</taxon>
    </lineage>
</organism>
<evidence type="ECO:0000313" key="2">
    <source>
        <dbReference type="EMBL" id="KAJ7078300.1"/>
    </source>
</evidence>
<gene>
    <name evidence="2" type="ORF">B0H15DRAFT_538237</name>
</gene>
<dbReference type="Proteomes" id="UP001222325">
    <property type="component" value="Unassembled WGS sequence"/>
</dbReference>
<reference evidence="2" key="1">
    <citation type="submission" date="2023-03" db="EMBL/GenBank/DDBJ databases">
        <title>Massive genome expansion in bonnet fungi (Mycena s.s.) driven by repeated elements and novel gene families across ecological guilds.</title>
        <authorList>
            <consortium name="Lawrence Berkeley National Laboratory"/>
            <person name="Harder C.B."/>
            <person name="Miyauchi S."/>
            <person name="Viragh M."/>
            <person name="Kuo A."/>
            <person name="Thoen E."/>
            <person name="Andreopoulos B."/>
            <person name="Lu D."/>
            <person name="Skrede I."/>
            <person name="Drula E."/>
            <person name="Henrissat B."/>
            <person name="Morin E."/>
            <person name="Kohler A."/>
            <person name="Barry K."/>
            <person name="LaButti K."/>
            <person name="Morin E."/>
            <person name="Salamov A."/>
            <person name="Lipzen A."/>
            <person name="Mereny Z."/>
            <person name="Hegedus B."/>
            <person name="Baldrian P."/>
            <person name="Stursova M."/>
            <person name="Weitz H."/>
            <person name="Taylor A."/>
            <person name="Grigoriev I.V."/>
            <person name="Nagy L.G."/>
            <person name="Martin F."/>
            <person name="Kauserud H."/>
        </authorList>
    </citation>
    <scope>NUCLEOTIDE SEQUENCE</scope>
    <source>
        <strain evidence="2">CBHHK173m</strain>
    </source>
</reference>
<dbReference type="AlphaFoldDB" id="A0AAD6TUQ7"/>
<dbReference type="EMBL" id="JARJCN010000067">
    <property type="protein sequence ID" value="KAJ7078300.1"/>
    <property type="molecule type" value="Genomic_DNA"/>
</dbReference>
<evidence type="ECO:0000313" key="3">
    <source>
        <dbReference type="Proteomes" id="UP001222325"/>
    </source>
</evidence>
<feature type="region of interest" description="Disordered" evidence="1">
    <location>
        <begin position="224"/>
        <end position="257"/>
    </location>
</feature>
<feature type="region of interest" description="Disordered" evidence="1">
    <location>
        <begin position="15"/>
        <end position="42"/>
    </location>
</feature>
<protein>
    <submittedName>
        <fullName evidence="2">Uncharacterized protein</fullName>
    </submittedName>
</protein>
<accession>A0AAD6TUQ7</accession>
<name>A0AAD6TUQ7_9AGAR</name>
<evidence type="ECO:0000256" key="1">
    <source>
        <dbReference type="SAM" id="MobiDB-lite"/>
    </source>
</evidence>
<sequence length="364" mass="39176">MPAAPRRLLLPLRHIARPRPSSSAPVPVATRPSQSISVSPPIPRSPFLQSTSNLVPGIRNVFLRNSRLRRPAQCNPLQLPILSTSPASASLWVTPRRAATAHSSTVSRLPLHPLPPRPPSAVLRLLFPSRASNAVLCLRSAALHPRAATYPPAASVMPSPLPPFSHLSSSPLSAAHRRSRIHRPTRRPARSLARAYALLRPTRALPPCTYALIILFPCPSSSPPPHASPVPPPPPISESSRITPRPPRSCGARPTWPSSSLFEPYSLPAPRSLPDRQAPSFPSRAPLLPHRVPALAPFPVTPSLYVDVDRTRAGDAHSVRTLDPLVEHASVRRAGSVLALLVPSDAWRRASGAVGGRVSCTPMR</sequence>